<protein>
    <submittedName>
        <fullName evidence="1">Uncharacterized protein</fullName>
    </submittedName>
</protein>
<sequence length="100" mass="11565">MVVAFRNWFRKYCKHQVGWGTPQVDQLPPSPTKDKLLERYWSHVVQCTSCIVALKAMKALEVSLRSLQSPFLGCSPLPRGRSSHRLFRELWLYPQLCCAS</sequence>
<proteinExistence type="predicted"/>
<reference evidence="2" key="1">
    <citation type="journal article" date="2019" name="Nat. Commun.">
        <title>The genome of broomcorn millet.</title>
        <authorList>
            <person name="Zou C."/>
            <person name="Miki D."/>
            <person name="Li D."/>
            <person name="Tang Q."/>
            <person name="Xiao L."/>
            <person name="Rajput S."/>
            <person name="Deng P."/>
            <person name="Jia W."/>
            <person name="Huang R."/>
            <person name="Zhang M."/>
            <person name="Sun Y."/>
            <person name="Hu J."/>
            <person name="Fu X."/>
            <person name="Schnable P.S."/>
            <person name="Li F."/>
            <person name="Zhang H."/>
            <person name="Feng B."/>
            <person name="Zhu X."/>
            <person name="Liu R."/>
            <person name="Schnable J.C."/>
            <person name="Zhu J.-K."/>
            <person name="Zhang H."/>
        </authorList>
    </citation>
    <scope>NUCLEOTIDE SEQUENCE [LARGE SCALE GENOMIC DNA]</scope>
</reference>
<evidence type="ECO:0000313" key="2">
    <source>
        <dbReference type="Proteomes" id="UP000275267"/>
    </source>
</evidence>
<organism evidence="1 2">
    <name type="scientific">Panicum miliaceum</name>
    <name type="common">Proso millet</name>
    <name type="synonym">Broomcorn millet</name>
    <dbReference type="NCBI Taxonomy" id="4540"/>
    <lineage>
        <taxon>Eukaryota</taxon>
        <taxon>Viridiplantae</taxon>
        <taxon>Streptophyta</taxon>
        <taxon>Embryophyta</taxon>
        <taxon>Tracheophyta</taxon>
        <taxon>Spermatophyta</taxon>
        <taxon>Magnoliopsida</taxon>
        <taxon>Liliopsida</taxon>
        <taxon>Poales</taxon>
        <taxon>Poaceae</taxon>
        <taxon>PACMAD clade</taxon>
        <taxon>Panicoideae</taxon>
        <taxon>Panicodae</taxon>
        <taxon>Paniceae</taxon>
        <taxon>Panicinae</taxon>
        <taxon>Panicum</taxon>
        <taxon>Panicum sect. Panicum</taxon>
    </lineage>
</organism>
<dbReference type="STRING" id="4540.A0A3L6TJM2"/>
<keyword evidence="2" id="KW-1185">Reference proteome</keyword>
<dbReference type="AlphaFoldDB" id="A0A3L6TJM2"/>
<dbReference type="EMBL" id="PQIB02000001">
    <property type="protein sequence ID" value="RLN39388.1"/>
    <property type="molecule type" value="Genomic_DNA"/>
</dbReference>
<gene>
    <name evidence="1" type="ORF">C2845_PM01G22950</name>
</gene>
<dbReference type="Proteomes" id="UP000275267">
    <property type="component" value="Unassembled WGS sequence"/>
</dbReference>
<accession>A0A3L6TJM2</accession>
<comment type="caution">
    <text evidence="1">The sequence shown here is derived from an EMBL/GenBank/DDBJ whole genome shotgun (WGS) entry which is preliminary data.</text>
</comment>
<name>A0A3L6TJM2_PANMI</name>
<evidence type="ECO:0000313" key="1">
    <source>
        <dbReference type="EMBL" id="RLN39388.1"/>
    </source>
</evidence>
<dbReference type="OrthoDB" id="426882at2759"/>